<keyword evidence="3" id="KW-0813">Transport</keyword>
<evidence type="ECO:0000313" key="12">
    <source>
        <dbReference type="EMBL" id="WPK25579.1"/>
    </source>
</evidence>
<accession>A0AAX4HAZ8</accession>
<protein>
    <recommendedName>
        <fullName evidence="9">mRNA export factor GLE1</fullName>
    </recommendedName>
    <alternativeName>
        <fullName evidence="10">Nucleoporin GLE1</fullName>
    </alternativeName>
</protein>
<dbReference type="PANTHER" id="PTHR12960:SF0">
    <property type="entry name" value="MRNA EXPORT FACTOR GLE1"/>
    <property type="match status" value="1"/>
</dbReference>
<evidence type="ECO:0000256" key="3">
    <source>
        <dbReference type="ARBA" id="ARBA00022448"/>
    </source>
</evidence>
<dbReference type="PANTHER" id="PTHR12960">
    <property type="entry name" value="GLE-1-RELATED"/>
    <property type="match status" value="1"/>
</dbReference>
<dbReference type="GO" id="GO:0031369">
    <property type="term" value="F:translation initiation factor binding"/>
    <property type="evidence" value="ECO:0007669"/>
    <property type="project" value="TreeGrafter"/>
</dbReference>
<dbReference type="GO" id="GO:0016973">
    <property type="term" value="P:poly(A)+ mRNA export from nucleus"/>
    <property type="evidence" value="ECO:0007669"/>
    <property type="project" value="InterPro"/>
</dbReference>
<evidence type="ECO:0000256" key="1">
    <source>
        <dbReference type="ARBA" id="ARBA00004567"/>
    </source>
</evidence>
<comment type="similarity">
    <text evidence="2">Belongs to the GLE1 family.</text>
</comment>
<evidence type="ECO:0000256" key="6">
    <source>
        <dbReference type="ARBA" id="ARBA00023010"/>
    </source>
</evidence>
<dbReference type="Proteomes" id="UP001338582">
    <property type="component" value="Chromosome 3"/>
</dbReference>
<evidence type="ECO:0000256" key="7">
    <source>
        <dbReference type="ARBA" id="ARBA00023132"/>
    </source>
</evidence>
<keyword evidence="8" id="KW-0539">Nucleus</keyword>
<sequence>MRFGLPQRYSEVELPSNQAQLPVLPSAAANFRPKPPLSALSETLQKLDKLCLERITEQDKEIQGKYASTKEKAMARTAVGALNVVFELQLAKLQKSVEAAISKHEKALREAEEQRRREEEQRRKEEEQRKKQEELKRAKEEQERKLKLEKEQKEREAREKAEKLEKEKQALQNAKTNKGLTVASVVDKEVLEYMLRIPKIKKDVVEELAKNPALKKNVGALKRKINVKFGQLSNSMTQLRTVTAQVVDLILSCKLEPLAYQWILNFVSKSIVSQAETEVTVKPDAALPLARLAVALLHQVEGLEYYLSARMVKKCSLILGFTCALESDGDRILMGWKHSENSWETEVKYEERIGGILTLWAVMASLDQSGQYEFFSMGAQWRFLARVLNTKPELISDVHFVMLCNWWEAAAKPFLGVYKSQAQKLLLVAATKFAAIGSKKSFAAATRLQILGEDLFQKNNFNSLKEMEA</sequence>
<evidence type="ECO:0000256" key="9">
    <source>
        <dbReference type="ARBA" id="ARBA00026227"/>
    </source>
</evidence>
<dbReference type="KEGG" id="asau:88173963"/>
<feature type="region of interest" description="Disordered" evidence="11">
    <location>
        <begin position="109"/>
        <end position="166"/>
    </location>
</feature>
<reference evidence="12 13" key="1">
    <citation type="submission" date="2023-10" db="EMBL/GenBank/DDBJ databases">
        <title>Draft Genome Sequence of Candida saopaulonensis from a very Premature Infant with Sepsis.</title>
        <authorList>
            <person name="Ning Y."/>
            <person name="Dai R."/>
            <person name="Xiao M."/>
            <person name="Xu Y."/>
            <person name="Yan Q."/>
            <person name="Zhang L."/>
        </authorList>
    </citation>
    <scope>NUCLEOTIDE SEQUENCE [LARGE SCALE GENOMIC DNA]</scope>
    <source>
        <strain evidence="12 13">19XY460</strain>
    </source>
</reference>
<evidence type="ECO:0000313" key="13">
    <source>
        <dbReference type="Proteomes" id="UP001338582"/>
    </source>
</evidence>
<dbReference type="EMBL" id="CP138896">
    <property type="protein sequence ID" value="WPK25579.1"/>
    <property type="molecule type" value="Genomic_DNA"/>
</dbReference>
<dbReference type="GO" id="GO:0005737">
    <property type="term" value="C:cytoplasm"/>
    <property type="evidence" value="ECO:0007669"/>
    <property type="project" value="TreeGrafter"/>
</dbReference>
<comment type="subcellular location">
    <subcellularLocation>
        <location evidence="1">Nucleus</location>
        <location evidence="1">Nuclear pore complex</location>
    </subcellularLocation>
</comment>
<keyword evidence="5" id="KW-0653">Protein transport</keyword>
<evidence type="ECO:0000256" key="4">
    <source>
        <dbReference type="ARBA" id="ARBA00022816"/>
    </source>
</evidence>
<dbReference type="GO" id="GO:0015031">
    <property type="term" value="P:protein transport"/>
    <property type="evidence" value="ECO:0007669"/>
    <property type="project" value="UniProtKB-KW"/>
</dbReference>
<keyword evidence="6" id="KW-0811">Translocation</keyword>
<keyword evidence="7" id="KW-0906">Nuclear pore complex</keyword>
<dbReference type="GO" id="GO:0044614">
    <property type="term" value="C:nuclear pore cytoplasmic filaments"/>
    <property type="evidence" value="ECO:0007669"/>
    <property type="project" value="TreeGrafter"/>
</dbReference>
<keyword evidence="4" id="KW-0509">mRNA transport</keyword>
<evidence type="ECO:0000256" key="5">
    <source>
        <dbReference type="ARBA" id="ARBA00022927"/>
    </source>
</evidence>
<gene>
    <name evidence="12" type="ORF">PUMCH_002899</name>
</gene>
<dbReference type="AlphaFoldDB" id="A0AAX4HAZ8"/>
<organism evidence="12 13">
    <name type="scientific">Australozyma saopauloensis</name>
    <dbReference type="NCBI Taxonomy" id="291208"/>
    <lineage>
        <taxon>Eukaryota</taxon>
        <taxon>Fungi</taxon>
        <taxon>Dikarya</taxon>
        <taxon>Ascomycota</taxon>
        <taxon>Saccharomycotina</taxon>
        <taxon>Pichiomycetes</taxon>
        <taxon>Metschnikowiaceae</taxon>
        <taxon>Australozyma</taxon>
    </lineage>
</organism>
<dbReference type="InterPro" id="IPR012476">
    <property type="entry name" value="GLE1"/>
</dbReference>
<evidence type="ECO:0000256" key="10">
    <source>
        <dbReference type="ARBA" id="ARBA00029983"/>
    </source>
</evidence>
<dbReference type="RefSeq" id="XP_062877961.1">
    <property type="nucleotide sequence ID" value="XM_063021891.1"/>
</dbReference>
<evidence type="ECO:0000256" key="11">
    <source>
        <dbReference type="SAM" id="MobiDB-lite"/>
    </source>
</evidence>
<keyword evidence="13" id="KW-1185">Reference proteome</keyword>
<evidence type="ECO:0000256" key="8">
    <source>
        <dbReference type="ARBA" id="ARBA00023242"/>
    </source>
</evidence>
<dbReference type="Pfam" id="PF07817">
    <property type="entry name" value="GLE1"/>
    <property type="match status" value="1"/>
</dbReference>
<dbReference type="GO" id="GO:0005543">
    <property type="term" value="F:phospholipid binding"/>
    <property type="evidence" value="ECO:0007669"/>
    <property type="project" value="TreeGrafter"/>
</dbReference>
<dbReference type="Gene3D" id="1.25.40.510">
    <property type="entry name" value="GLE1-like"/>
    <property type="match status" value="1"/>
</dbReference>
<evidence type="ECO:0000256" key="2">
    <source>
        <dbReference type="ARBA" id="ARBA00011056"/>
    </source>
</evidence>
<dbReference type="GO" id="GO:0000822">
    <property type="term" value="F:inositol hexakisphosphate binding"/>
    <property type="evidence" value="ECO:0007669"/>
    <property type="project" value="TreeGrafter"/>
</dbReference>
<name>A0AAX4HAZ8_9ASCO</name>
<dbReference type="InterPro" id="IPR038506">
    <property type="entry name" value="GLE1-like_sf"/>
</dbReference>
<dbReference type="GeneID" id="88173963"/>
<proteinExistence type="inferred from homology"/>